<evidence type="ECO:0008006" key="4">
    <source>
        <dbReference type="Google" id="ProtNLM"/>
    </source>
</evidence>
<dbReference type="RefSeq" id="WP_317541283.1">
    <property type="nucleotide sequence ID" value="NZ_JAWLKB010000004.1"/>
</dbReference>
<evidence type="ECO:0000313" key="3">
    <source>
        <dbReference type="Proteomes" id="UP001185927"/>
    </source>
</evidence>
<protein>
    <recommendedName>
        <fullName evidence="4">Head-to-tail stopper</fullName>
    </recommendedName>
</protein>
<dbReference type="EMBL" id="JAWLKB010000004">
    <property type="protein sequence ID" value="MDV6267073.1"/>
    <property type="molecule type" value="Genomic_DNA"/>
</dbReference>
<evidence type="ECO:0000313" key="2">
    <source>
        <dbReference type="EMBL" id="MDV6267073.1"/>
    </source>
</evidence>
<dbReference type="Proteomes" id="UP001185927">
    <property type="component" value="Unassembled WGS sequence"/>
</dbReference>
<name>A0ABU4BS81_RHOGO</name>
<organism evidence="2 3">
    <name type="scientific">Rhodococcus globerulus</name>
    <dbReference type="NCBI Taxonomy" id="33008"/>
    <lineage>
        <taxon>Bacteria</taxon>
        <taxon>Bacillati</taxon>
        <taxon>Actinomycetota</taxon>
        <taxon>Actinomycetes</taxon>
        <taxon>Mycobacteriales</taxon>
        <taxon>Nocardiaceae</taxon>
        <taxon>Rhodococcus</taxon>
    </lineage>
</organism>
<reference evidence="2 3" key="1">
    <citation type="submission" date="2023-10" db="EMBL/GenBank/DDBJ databases">
        <title>Development of a sustainable strategy for remediation of hydrocarbon-contaminated territories based on the waste exchange concept.</title>
        <authorList>
            <person name="Krivoruchko A."/>
        </authorList>
    </citation>
    <scope>NUCLEOTIDE SEQUENCE [LARGE SCALE GENOMIC DNA]</scope>
    <source>
        <strain evidence="2 3">IEGM 1203</strain>
    </source>
</reference>
<proteinExistence type="predicted"/>
<accession>A0ABU4BS81</accession>
<gene>
    <name evidence="2" type="ORF">R3Q16_10705</name>
</gene>
<feature type="region of interest" description="Disordered" evidence="1">
    <location>
        <begin position="1"/>
        <end position="20"/>
    </location>
</feature>
<keyword evidence="3" id="KW-1185">Reference proteome</keyword>
<sequence length="103" mass="11523">MTIQRVRISPGGFDDYENPIPSDEVRSPIKYLEIAPGATAEYRDLGRNGETIAWTVFVPLTVDLTNDDLLEIDGVDYGIRIQQWKSRRTKRGGLVVLASRTTG</sequence>
<comment type="caution">
    <text evidence="2">The sequence shown here is derived from an EMBL/GenBank/DDBJ whole genome shotgun (WGS) entry which is preliminary data.</text>
</comment>
<evidence type="ECO:0000256" key="1">
    <source>
        <dbReference type="SAM" id="MobiDB-lite"/>
    </source>
</evidence>